<dbReference type="GO" id="GO:0007030">
    <property type="term" value="P:Golgi organization"/>
    <property type="evidence" value="ECO:0007669"/>
    <property type="project" value="TreeGrafter"/>
</dbReference>
<proteinExistence type="inferred from homology"/>
<feature type="signal peptide" evidence="7">
    <location>
        <begin position="1"/>
        <end position="22"/>
    </location>
</feature>
<feature type="compositionally biased region" description="Polar residues" evidence="6">
    <location>
        <begin position="188"/>
        <end position="205"/>
    </location>
</feature>
<evidence type="ECO:0000256" key="7">
    <source>
        <dbReference type="SAM" id="SignalP"/>
    </source>
</evidence>
<dbReference type="GO" id="GO:0070973">
    <property type="term" value="P:protein localization to endoplasmic reticulum exit site"/>
    <property type="evidence" value="ECO:0007669"/>
    <property type="project" value="TreeGrafter"/>
</dbReference>
<protein>
    <submittedName>
        <fullName evidence="9">Protein transport protein Sec16A</fullName>
    </submittedName>
</protein>
<feature type="region of interest" description="Disordered" evidence="6">
    <location>
        <begin position="184"/>
        <end position="205"/>
    </location>
</feature>
<dbReference type="Pfam" id="PF12931">
    <property type="entry name" value="TPR_Sec16"/>
    <property type="match status" value="1"/>
</dbReference>
<keyword evidence="3" id="KW-0813">Transport</keyword>
<comment type="subcellular location">
    <subcellularLocation>
        <location evidence="1">Endoplasmic reticulum</location>
    </subcellularLocation>
</comment>
<evidence type="ECO:0000256" key="2">
    <source>
        <dbReference type="ARBA" id="ARBA00005927"/>
    </source>
</evidence>
<sequence>MRHSDTYKVWCLPLMRLLCLNAADDEHREAVIKMGDDFDYRGLTYAAHICYVVAKVELGFRGQFHLIGCDSTTFPFGVKVLKEAIMRTETYEYVLSLTSGFAQPSFQVFKLCNTSRLTLIALYDIALEYCETITRAVLSFPGSFKRSFLKRVLMLSCSLQKKLEQEQEPEWMLELQELHSDKAADADVNSNAEPEQNVSPASSDAVSEIQDIRTGMSRPVMSPDLGIYTDPEDQLNSRYALGDLLGKGGFGAVFEGVRCEDGKRKMICRE</sequence>
<dbReference type="EMBL" id="VCAZ01000168">
    <property type="protein sequence ID" value="TTB41853.1"/>
    <property type="molecule type" value="Genomic_DNA"/>
</dbReference>
<keyword evidence="7" id="KW-0732">Signal</keyword>
<dbReference type="PANTHER" id="PTHR13402">
    <property type="entry name" value="RGPR-RELATED"/>
    <property type="match status" value="1"/>
</dbReference>
<organism evidence="9 10">
    <name type="scientific">Bagarius yarrelli</name>
    <name type="common">Goonch</name>
    <name type="synonym">Bagrus yarrelli</name>
    <dbReference type="NCBI Taxonomy" id="175774"/>
    <lineage>
        <taxon>Eukaryota</taxon>
        <taxon>Metazoa</taxon>
        <taxon>Chordata</taxon>
        <taxon>Craniata</taxon>
        <taxon>Vertebrata</taxon>
        <taxon>Euteleostomi</taxon>
        <taxon>Actinopterygii</taxon>
        <taxon>Neopterygii</taxon>
        <taxon>Teleostei</taxon>
        <taxon>Ostariophysi</taxon>
        <taxon>Siluriformes</taxon>
        <taxon>Sisoridae</taxon>
        <taxon>Sisorinae</taxon>
        <taxon>Bagarius</taxon>
    </lineage>
</organism>
<keyword evidence="10" id="KW-1185">Reference proteome</keyword>
<accession>A0A556V9K0</accession>
<evidence type="ECO:0000256" key="5">
    <source>
        <dbReference type="ARBA" id="ARBA00022892"/>
    </source>
</evidence>
<feature type="chain" id="PRO_5021831563" evidence="7">
    <location>
        <begin position="23"/>
        <end position="270"/>
    </location>
</feature>
<comment type="caution">
    <text evidence="9">The sequence shown here is derived from an EMBL/GenBank/DDBJ whole genome shotgun (WGS) entry which is preliminary data.</text>
</comment>
<dbReference type="InterPro" id="IPR024298">
    <property type="entry name" value="Sec16_Sec23-bd"/>
</dbReference>
<evidence type="ECO:0000313" key="9">
    <source>
        <dbReference type="EMBL" id="TTB41853.1"/>
    </source>
</evidence>
<keyword evidence="5" id="KW-0931">ER-Golgi transport</keyword>
<name>A0A556V9K0_BAGYA</name>
<feature type="domain" description="Sec16 Sec23-binding" evidence="8">
    <location>
        <begin position="17"/>
        <end position="172"/>
    </location>
</feature>
<dbReference type="Gene3D" id="3.30.200.20">
    <property type="entry name" value="Phosphorylase Kinase, domain 1"/>
    <property type="match status" value="1"/>
</dbReference>
<gene>
    <name evidence="9" type="ORF">Baya_14533</name>
</gene>
<dbReference type="GO" id="GO:0012507">
    <property type="term" value="C:ER to Golgi transport vesicle membrane"/>
    <property type="evidence" value="ECO:0007669"/>
    <property type="project" value="TreeGrafter"/>
</dbReference>
<evidence type="ECO:0000256" key="4">
    <source>
        <dbReference type="ARBA" id="ARBA00022824"/>
    </source>
</evidence>
<keyword evidence="4" id="KW-0256">Endoplasmic reticulum</keyword>
<evidence type="ECO:0000313" key="10">
    <source>
        <dbReference type="Proteomes" id="UP000319801"/>
    </source>
</evidence>
<dbReference type="Proteomes" id="UP000319801">
    <property type="component" value="Unassembled WGS sequence"/>
</dbReference>
<dbReference type="PANTHER" id="PTHR13402:SF6">
    <property type="entry name" value="SECRETORY 16, ISOFORM I"/>
    <property type="match status" value="1"/>
</dbReference>
<evidence type="ECO:0000259" key="8">
    <source>
        <dbReference type="Pfam" id="PF12931"/>
    </source>
</evidence>
<evidence type="ECO:0000256" key="6">
    <source>
        <dbReference type="SAM" id="MobiDB-lite"/>
    </source>
</evidence>
<reference evidence="9 10" key="1">
    <citation type="journal article" date="2019" name="Genome Biol. Evol.">
        <title>Whole-Genome Sequencing of the Giant Devil Catfish, Bagarius yarrelli.</title>
        <authorList>
            <person name="Jiang W."/>
            <person name="Lv Y."/>
            <person name="Cheng L."/>
            <person name="Yang K."/>
            <person name="Chao B."/>
            <person name="Wang X."/>
            <person name="Li Y."/>
            <person name="Pan X."/>
            <person name="You X."/>
            <person name="Zhang Y."/>
            <person name="Yang J."/>
            <person name="Li J."/>
            <person name="Zhang X."/>
            <person name="Liu S."/>
            <person name="Sun C."/>
            <person name="Yang J."/>
            <person name="Shi Q."/>
        </authorList>
    </citation>
    <scope>NUCLEOTIDE SEQUENCE [LARGE SCALE GENOMIC DNA]</scope>
    <source>
        <strain evidence="9">JWS20170419001</strain>
        <tissue evidence="9">Muscle</tissue>
    </source>
</reference>
<comment type="similarity">
    <text evidence="2">Belongs to the SEC16 family.</text>
</comment>
<evidence type="ECO:0000256" key="3">
    <source>
        <dbReference type="ARBA" id="ARBA00022448"/>
    </source>
</evidence>
<dbReference type="OrthoDB" id="8918678at2759"/>
<dbReference type="GO" id="GO:0070971">
    <property type="term" value="C:endoplasmic reticulum exit site"/>
    <property type="evidence" value="ECO:0007669"/>
    <property type="project" value="TreeGrafter"/>
</dbReference>
<dbReference type="GO" id="GO:0016192">
    <property type="term" value="P:vesicle-mediated transport"/>
    <property type="evidence" value="ECO:0007669"/>
    <property type="project" value="UniProtKB-KW"/>
</dbReference>
<evidence type="ECO:0000256" key="1">
    <source>
        <dbReference type="ARBA" id="ARBA00004240"/>
    </source>
</evidence>
<dbReference type="AlphaFoldDB" id="A0A556V9K0"/>